<dbReference type="GO" id="GO:0016491">
    <property type="term" value="F:oxidoreductase activity"/>
    <property type="evidence" value="ECO:0007669"/>
    <property type="project" value="UniProtKB-KW"/>
</dbReference>
<keyword evidence="1" id="KW-0500">Molybdenum</keyword>
<dbReference type="SMART" id="SM01008">
    <property type="entry name" value="Ald_Xan_dh_C"/>
    <property type="match status" value="1"/>
</dbReference>
<evidence type="ECO:0000313" key="4">
    <source>
        <dbReference type="EMBL" id="SVA78084.1"/>
    </source>
</evidence>
<feature type="non-terminal residue" evidence="4">
    <location>
        <position position="162"/>
    </location>
</feature>
<dbReference type="InterPro" id="IPR016208">
    <property type="entry name" value="Ald_Oxase/xanthine_DH-like"/>
</dbReference>
<keyword evidence="2" id="KW-0560">Oxidoreductase</keyword>
<protein>
    <recommendedName>
        <fullName evidence="3">Aldehyde oxidase/xanthine dehydrogenase a/b hammerhead domain-containing protein</fullName>
    </recommendedName>
</protein>
<dbReference type="GO" id="GO:0005506">
    <property type="term" value="F:iron ion binding"/>
    <property type="evidence" value="ECO:0007669"/>
    <property type="project" value="InterPro"/>
</dbReference>
<gene>
    <name evidence="4" type="ORF">METZ01_LOCUS130938</name>
</gene>
<evidence type="ECO:0000256" key="2">
    <source>
        <dbReference type="ARBA" id="ARBA00023002"/>
    </source>
</evidence>
<dbReference type="Gene3D" id="3.30.365.10">
    <property type="entry name" value="Aldehyde oxidase/xanthine dehydrogenase, molybdopterin binding domain"/>
    <property type="match status" value="1"/>
</dbReference>
<feature type="domain" description="Aldehyde oxidase/xanthine dehydrogenase a/b hammerhead" evidence="3">
    <location>
        <begin position="15"/>
        <end position="124"/>
    </location>
</feature>
<dbReference type="PANTHER" id="PTHR11908:SF132">
    <property type="entry name" value="ALDEHYDE OXIDASE 1-RELATED"/>
    <property type="match status" value="1"/>
</dbReference>
<name>A0A381YM89_9ZZZZ</name>
<dbReference type="InterPro" id="IPR000674">
    <property type="entry name" value="Ald_Oxase/Xan_DH_a/b"/>
</dbReference>
<dbReference type="Pfam" id="PF01315">
    <property type="entry name" value="Ald_Xan_dh_C"/>
    <property type="match status" value="1"/>
</dbReference>
<evidence type="ECO:0000256" key="1">
    <source>
        <dbReference type="ARBA" id="ARBA00022505"/>
    </source>
</evidence>
<dbReference type="InterPro" id="IPR036856">
    <property type="entry name" value="Ald_Oxase/Xan_DH_a/b_sf"/>
</dbReference>
<dbReference type="AlphaFoldDB" id="A0A381YM89"/>
<evidence type="ECO:0000259" key="3">
    <source>
        <dbReference type="SMART" id="SM01008"/>
    </source>
</evidence>
<dbReference type="Gene3D" id="3.90.1170.50">
    <property type="entry name" value="Aldehyde oxidase/xanthine dehydrogenase, a/b hammerhead"/>
    <property type="match status" value="1"/>
</dbReference>
<proteinExistence type="predicted"/>
<sequence>MGHSIKRKEDPRFIRGQGNYVDDVVRPGMVFMDIVRSPYAHAKIKSINTEKALAHPGVAAVITGETLKEYNLHMMPTLMSDTQMVLPIDKVCYQSQEVAAVVATDRYSAADGVELVEVEYEPLPVVVDPHKATDPDAPIIRDDKEGQENNHIFHWEAGDKEG</sequence>
<dbReference type="FunFam" id="3.90.1170.50:FF:000006">
    <property type="entry name" value="Carbon monoxide dehydrogenase large chain"/>
    <property type="match status" value="1"/>
</dbReference>
<dbReference type="PANTHER" id="PTHR11908">
    <property type="entry name" value="XANTHINE DEHYDROGENASE"/>
    <property type="match status" value="1"/>
</dbReference>
<reference evidence="4" key="1">
    <citation type="submission" date="2018-05" db="EMBL/GenBank/DDBJ databases">
        <authorList>
            <person name="Lanie J.A."/>
            <person name="Ng W.-L."/>
            <person name="Kazmierczak K.M."/>
            <person name="Andrzejewski T.M."/>
            <person name="Davidsen T.M."/>
            <person name="Wayne K.J."/>
            <person name="Tettelin H."/>
            <person name="Glass J.I."/>
            <person name="Rusch D."/>
            <person name="Podicherti R."/>
            <person name="Tsui H.-C.T."/>
            <person name="Winkler M.E."/>
        </authorList>
    </citation>
    <scope>NUCLEOTIDE SEQUENCE</scope>
</reference>
<dbReference type="EMBL" id="UINC01018564">
    <property type="protein sequence ID" value="SVA78084.1"/>
    <property type="molecule type" value="Genomic_DNA"/>
</dbReference>
<dbReference type="SUPFAM" id="SSF54665">
    <property type="entry name" value="CO dehydrogenase molybdoprotein N-domain-like"/>
    <property type="match status" value="1"/>
</dbReference>
<organism evidence="4">
    <name type="scientific">marine metagenome</name>
    <dbReference type="NCBI Taxonomy" id="408172"/>
    <lineage>
        <taxon>unclassified sequences</taxon>
        <taxon>metagenomes</taxon>
        <taxon>ecological metagenomes</taxon>
    </lineage>
</organism>
<accession>A0A381YM89</accession>